<dbReference type="Proteomes" id="UP001148629">
    <property type="component" value="Unassembled WGS sequence"/>
</dbReference>
<proteinExistence type="predicted"/>
<organism evidence="1 2">
    <name type="scientific">Fusarium decemcellulare</name>
    <dbReference type="NCBI Taxonomy" id="57161"/>
    <lineage>
        <taxon>Eukaryota</taxon>
        <taxon>Fungi</taxon>
        <taxon>Dikarya</taxon>
        <taxon>Ascomycota</taxon>
        <taxon>Pezizomycotina</taxon>
        <taxon>Sordariomycetes</taxon>
        <taxon>Hypocreomycetidae</taxon>
        <taxon>Hypocreales</taxon>
        <taxon>Nectriaceae</taxon>
        <taxon>Fusarium</taxon>
        <taxon>Fusarium decemcellulare species complex</taxon>
    </lineage>
</organism>
<reference evidence="1" key="1">
    <citation type="submission" date="2022-08" db="EMBL/GenBank/DDBJ databases">
        <title>Genome Sequence of Fusarium decemcellulare.</title>
        <authorList>
            <person name="Buettner E."/>
        </authorList>
    </citation>
    <scope>NUCLEOTIDE SEQUENCE</scope>
    <source>
        <strain evidence="1">Babe19</strain>
    </source>
</reference>
<accession>A0ACC1S1X5</accession>
<dbReference type="EMBL" id="JANRMS010001190">
    <property type="protein sequence ID" value="KAJ3530279.1"/>
    <property type="molecule type" value="Genomic_DNA"/>
</dbReference>
<protein>
    <submittedName>
        <fullName evidence="1">Uncharacterized protein</fullName>
    </submittedName>
</protein>
<sequence>MPFSRLPAEIRIQIWKLSLRDGPRSIILDLCLEVASSHHPGPPSPAEERILIGGCFVSKPHQHFPVRPVASQITIKSLGALCYESRAVTLACYPDVIRIKKSRYQDRDGKDPAQLLLRCNLQTDVVLEDYKETGWWYFDNPVEFAMNAYESLRGCKDGAARAEEFKSTLNKIHHLVMPYPNVKLRLGSVSPPFGTRKIFLPMRSLKTVTLCTACFPRDRDMLAGSEPIDPADRSMLLDDCRMEPETSCRFVSPACYTTSMVVLQSLVEPLLQAQMPEPALTETLESKLRELGFDKHSSTVRTLPLQAGPRKDGQQDDDIIVLPKLFLHKQNWLE</sequence>
<evidence type="ECO:0000313" key="2">
    <source>
        <dbReference type="Proteomes" id="UP001148629"/>
    </source>
</evidence>
<evidence type="ECO:0000313" key="1">
    <source>
        <dbReference type="EMBL" id="KAJ3530279.1"/>
    </source>
</evidence>
<keyword evidence="2" id="KW-1185">Reference proteome</keyword>
<comment type="caution">
    <text evidence="1">The sequence shown here is derived from an EMBL/GenBank/DDBJ whole genome shotgun (WGS) entry which is preliminary data.</text>
</comment>
<name>A0ACC1S1X5_9HYPO</name>
<gene>
    <name evidence="1" type="ORF">NM208_g9397</name>
</gene>